<keyword evidence="2" id="KW-1185">Reference proteome</keyword>
<comment type="caution">
    <text evidence="1">The sequence shown here is derived from an EMBL/GenBank/DDBJ whole genome shotgun (WGS) entry which is preliminary data.</text>
</comment>
<reference evidence="2" key="1">
    <citation type="submission" date="2023-07" db="EMBL/GenBank/DDBJ databases">
        <title>Isolating and identifying novel microbial strains from the Mariana Trench.</title>
        <authorList>
            <person name="Fu H."/>
        </authorList>
    </citation>
    <scope>NUCLEOTIDE SEQUENCE [LARGE SCALE GENOMIC DNA]</scope>
    <source>
        <strain evidence="2">T-y2</strain>
    </source>
</reference>
<accession>A0ABU2KIF2</accession>
<evidence type="ECO:0000313" key="1">
    <source>
        <dbReference type="EMBL" id="MDT0294490.1"/>
    </source>
</evidence>
<sequence>MKNIIKLILFLFTVNVSCQVTNIVPLNTVYYSDGAYLKDLNNELSLLEGTWEGTLNNKKYIFQFTVFYQHLETGADGSYEYEDKLSGKFKVIDLGTNQVLYDNLNASNYEDYGILNFIILGNEFMMGFFDTPNNCYNQADFSIIKDPNNLNQITYKSFEMGDYGGLTPCNYNTQEDIPMFLPTQELILTKQ</sequence>
<name>A0ABU2KIF2_9FLAO</name>
<evidence type="ECO:0000313" key="2">
    <source>
        <dbReference type="Proteomes" id="UP001182991"/>
    </source>
</evidence>
<organism evidence="1 2">
    <name type="scientific">Mesonia ostreae</name>
    <dbReference type="NCBI Taxonomy" id="861110"/>
    <lineage>
        <taxon>Bacteria</taxon>
        <taxon>Pseudomonadati</taxon>
        <taxon>Bacteroidota</taxon>
        <taxon>Flavobacteriia</taxon>
        <taxon>Flavobacteriales</taxon>
        <taxon>Flavobacteriaceae</taxon>
        <taxon>Mesonia</taxon>
    </lineage>
</organism>
<proteinExistence type="predicted"/>
<gene>
    <name evidence="1" type="ORF">RLT85_07570</name>
</gene>
<dbReference type="EMBL" id="JAVRBG010000006">
    <property type="protein sequence ID" value="MDT0294490.1"/>
    <property type="molecule type" value="Genomic_DNA"/>
</dbReference>
<protein>
    <submittedName>
        <fullName evidence="1">Uncharacterized protein</fullName>
    </submittedName>
</protein>
<dbReference type="Proteomes" id="UP001182991">
    <property type="component" value="Unassembled WGS sequence"/>
</dbReference>
<dbReference type="RefSeq" id="WP_311401424.1">
    <property type="nucleotide sequence ID" value="NZ_JAVRBG010000006.1"/>
</dbReference>